<proteinExistence type="predicted"/>
<dbReference type="AlphaFoldDB" id="A0A977PTX7"/>
<reference evidence="1" key="1">
    <citation type="submission" date="2021-04" db="EMBL/GenBank/DDBJ databases">
        <title>Genome sequence of Woronichinia naegeliana from Washington state freshwater lake bloom.</title>
        <authorList>
            <person name="Dreher T.W."/>
        </authorList>
    </citation>
    <scope>NUCLEOTIDE SEQUENCE</scope>
    <source>
        <strain evidence="1">WA131</strain>
    </source>
</reference>
<organism evidence="1">
    <name type="scientific">Woronichinia naegeliana WA131</name>
    <dbReference type="NCBI Taxonomy" id="2824559"/>
    <lineage>
        <taxon>Bacteria</taxon>
        <taxon>Bacillati</taxon>
        <taxon>Cyanobacteriota</taxon>
        <taxon>Cyanophyceae</taxon>
        <taxon>Synechococcales</taxon>
        <taxon>Coelosphaeriaceae</taxon>
        <taxon>Woronichinia</taxon>
    </lineage>
</organism>
<evidence type="ECO:0000313" key="1">
    <source>
        <dbReference type="EMBL" id="UXE58692.1"/>
    </source>
</evidence>
<dbReference type="KEGG" id="wna:KA717_21955"/>
<dbReference type="Proteomes" id="UP001065613">
    <property type="component" value="Chromosome"/>
</dbReference>
<sequence length="117" mass="13401">MKFLKISKATHVLILAGAIFGFQTTISTINANADNPYMGPVLQLDKEVSRFVDNELRKDQQRVSQMSCSQLKSEARQYRNRGNYWAAQVNVRGYAAQAEGNYLYEDRRLAEYSRRCG</sequence>
<accession>A0A977PTX7</accession>
<dbReference type="EMBL" id="CP073041">
    <property type="protein sequence ID" value="UXE58692.1"/>
    <property type="molecule type" value="Genomic_DNA"/>
</dbReference>
<name>A0A977PTX7_9CYAN</name>
<protein>
    <submittedName>
        <fullName evidence="1">Uncharacterized protein</fullName>
    </submittedName>
</protein>
<gene>
    <name evidence="1" type="ORF">KA717_21955</name>
</gene>